<dbReference type="Pfam" id="PF00535">
    <property type="entry name" value="Glycos_transf_2"/>
    <property type="match status" value="1"/>
</dbReference>
<dbReference type="InterPro" id="IPR029044">
    <property type="entry name" value="Nucleotide-diphossugar_trans"/>
</dbReference>
<proteinExistence type="predicted"/>
<evidence type="ECO:0000313" key="2">
    <source>
        <dbReference type="EMBL" id="AMB97023.1"/>
    </source>
</evidence>
<dbReference type="Proteomes" id="UP000067698">
    <property type="component" value="Chromosome"/>
</dbReference>
<reference evidence="2 3" key="1">
    <citation type="journal article" date="2016" name="Genome Announc.">
        <title>Complete Genome Sequences of Aerococcus christensenii CCUG 28831T, Aerococcus sanguinicola CCUG 43001T, Aerococcus urinae CCUG 36881T, Aerococcus urinaeequi CCUG 28094T, Aerococcus urinaehominis CCUG 42038 BT, and Aerococcus viridans CCUG 4311T.</title>
        <authorList>
            <person name="Carkaci D."/>
            <person name="Dargis R."/>
            <person name="Nielsen X.C."/>
            <person name="Skovgaard O."/>
            <person name="Fuursted K."/>
            <person name="Christensen J.J."/>
        </authorList>
    </citation>
    <scope>NUCLEOTIDE SEQUENCE [LARGE SCALE GENOMIC DNA]</scope>
    <source>
        <strain evidence="2 3">CCUG28094</strain>
    </source>
</reference>
<sequence length="287" mass="33667">MLEPKVSVVIPFYSGKTWLISAIESVLTQTYNNVEILVINDGSKEDISNLISKYRRKVHFINQNNGGPSKARNTGIQKSKGKYIAFLDSDDIWYPEKLKKQISYMEANKSAWSQHSYLMFWDNSRNEKIVETVQYQGNVLRDCYISLKIQTSTVVVRKDILEEYEIKFPEGKRYGQDMVFFRQLAEYSSLGYVEGVLSKFRIRGNNAGFRSEVQLANRAEVWRDIRNNKKLVENLPWNVIMAYKLSEYNNQIVYKIIKKLSRVDRNNEGLYKLFYVLPYCLFKFSSK</sequence>
<dbReference type="InterPro" id="IPR001173">
    <property type="entry name" value="Glyco_trans_2-like"/>
</dbReference>
<dbReference type="AlphaFoldDB" id="A0AAC9F3Q0"/>
<evidence type="ECO:0000259" key="1">
    <source>
        <dbReference type="Pfam" id="PF00535"/>
    </source>
</evidence>
<dbReference type="SUPFAM" id="SSF53448">
    <property type="entry name" value="Nucleotide-diphospho-sugar transferases"/>
    <property type="match status" value="1"/>
</dbReference>
<gene>
    <name evidence="2" type="ORF">AWM74_01695</name>
</gene>
<dbReference type="EMBL" id="CP014162">
    <property type="protein sequence ID" value="AMB97023.1"/>
    <property type="molecule type" value="Genomic_DNA"/>
</dbReference>
<dbReference type="PANTHER" id="PTHR22916">
    <property type="entry name" value="GLYCOSYLTRANSFERASE"/>
    <property type="match status" value="1"/>
</dbReference>
<dbReference type="GO" id="GO:0016758">
    <property type="term" value="F:hexosyltransferase activity"/>
    <property type="evidence" value="ECO:0007669"/>
    <property type="project" value="UniProtKB-ARBA"/>
</dbReference>
<accession>A0AAC9F3Q0</accession>
<organism evidence="2 3">
    <name type="scientific">Aerococcus urinaeequi</name>
    <dbReference type="NCBI Taxonomy" id="51665"/>
    <lineage>
        <taxon>Bacteria</taxon>
        <taxon>Bacillati</taxon>
        <taxon>Bacillota</taxon>
        <taxon>Bacilli</taxon>
        <taxon>Lactobacillales</taxon>
        <taxon>Aerococcaceae</taxon>
        <taxon>Aerococcus</taxon>
    </lineage>
</organism>
<dbReference type="CDD" id="cd00761">
    <property type="entry name" value="Glyco_tranf_GTA_type"/>
    <property type="match status" value="1"/>
</dbReference>
<dbReference type="PANTHER" id="PTHR22916:SF3">
    <property type="entry name" value="UDP-GLCNAC:BETAGAL BETA-1,3-N-ACETYLGLUCOSAMINYLTRANSFERASE-LIKE PROTEIN 1"/>
    <property type="match status" value="1"/>
</dbReference>
<name>A0AAC9F3Q0_9LACT</name>
<evidence type="ECO:0000313" key="3">
    <source>
        <dbReference type="Proteomes" id="UP000067698"/>
    </source>
</evidence>
<reference evidence="3" key="2">
    <citation type="submission" date="2016-01" db="EMBL/GenBank/DDBJ databases">
        <title>Six Aerococcus type strain genome sequencing and assembly using PacBio and Illumina Hiseq.</title>
        <authorList>
            <person name="Carkaci D."/>
            <person name="Dargis R."/>
            <person name="Nielsen X.C."/>
            <person name="Skovgaard O."/>
            <person name="Fuursted K."/>
            <person name="Christensen J.J."/>
        </authorList>
    </citation>
    <scope>NUCLEOTIDE SEQUENCE [LARGE SCALE GENOMIC DNA]</scope>
    <source>
        <strain evidence="3">CCUG28094</strain>
    </source>
</reference>
<dbReference type="Gene3D" id="3.90.550.10">
    <property type="entry name" value="Spore Coat Polysaccharide Biosynthesis Protein SpsA, Chain A"/>
    <property type="match status" value="1"/>
</dbReference>
<dbReference type="GeneID" id="92866259"/>
<feature type="domain" description="Glycosyltransferase 2-like" evidence="1">
    <location>
        <begin position="7"/>
        <end position="161"/>
    </location>
</feature>
<dbReference type="RefSeq" id="WP_051218290.1">
    <property type="nucleotide sequence ID" value="NZ_CP014162.1"/>
</dbReference>
<protein>
    <recommendedName>
        <fullName evidence="1">Glycosyltransferase 2-like domain-containing protein</fullName>
    </recommendedName>
</protein>